<sequence>MTRRATFALSAACALLPFASPALAKPGPLAEALGAPDDLSISATVRARVEGIDGQFRPSPAAADAMFSLRTTLAVEYDAGPVRFGGELWDARAYGEGPASTITTSEVNTVELVQAYAKIELGDWRKGAKGGHGLLTLGRQTMDIGSRRLVARNRYRQTTNGFTGADLEWTTHGGTRLQAFWTMPQIRRPDDLASLRDNAVKFDLETTRVQFFGAHATLPHVLGGVLETYGYRLAEQDGDNRPTRNRRLWTLGARAFARPGAGKWDHDAEGAYQFGTARRSAGAADVTDLDVSAWFLHAEAGYTIKGGWKPRVAALFDAASGDSGRAGHYGRFDTLYGARRFDFGPTALYGALQRANIISPGLRLEAVPDKRTDVMVSYRAMWLENPRDAFATTGVRDAKGASGRFAGHQAEARLRRWLVPDILQAETGGAVLFKQGFLRDAPNAPASGNSVYGYFDLTLTL</sequence>
<reference evidence="3 4" key="1">
    <citation type="submission" date="2019-07" db="EMBL/GenBank/DDBJ databases">
        <title>Whole genome shotgun sequence of Novosphingobium sediminis NBRC 106119.</title>
        <authorList>
            <person name="Hosoyama A."/>
            <person name="Uohara A."/>
            <person name="Ohji S."/>
            <person name="Ichikawa N."/>
        </authorList>
    </citation>
    <scope>NUCLEOTIDE SEQUENCE [LARGE SCALE GENOMIC DNA]</scope>
    <source>
        <strain evidence="3 4">NBRC 106119</strain>
    </source>
</reference>
<evidence type="ECO:0000313" key="3">
    <source>
        <dbReference type="EMBL" id="GEN99526.1"/>
    </source>
</evidence>
<feature type="domain" description="Alginate export" evidence="2">
    <location>
        <begin position="39"/>
        <end position="443"/>
    </location>
</feature>
<dbReference type="Pfam" id="PF13372">
    <property type="entry name" value="Alginate_exp"/>
    <property type="match status" value="1"/>
</dbReference>
<protein>
    <recommendedName>
        <fullName evidence="2">Alginate export domain-containing protein</fullName>
    </recommendedName>
</protein>
<evidence type="ECO:0000256" key="1">
    <source>
        <dbReference type="SAM" id="SignalP"/>
    </source>
</evidence>
<dbReference type="InterPro" id="IPR053728">
    <property type="entry name" value="Alginate_Permeability_Chnl"/>
</dbReference>
<dbReference type="RefSeq" id="WP_246135066.1">
    <property type="nucleotide sequence ID" value="NZ_BJYR01000009.1"/>
</dbReference>
<keyword evidence="4" id="KW-1185">Reference proteome</keyword>
<gene>
    <name evidence="3" type="ORF">NSE01_13590</name>
</gene>
<accession>A0A512AIL4</accession>
<dbReference type="Gene3D" id="2.40.160.100">
    <property type="match status" value="1"/>
</dbReference>
<evidence type="ECO:0000259" key="2">
    <source>
        <dbReference type="Pfam" id="PF13372"/>
    </source>
</evidence>
<feature type="signal peptide" evidence="1">
    <location>
        <begin position="1"/>
        <end position="24"/>
    </location>
</feature>
<comment type="caution">
    <text evidence="3">The sequence shown here is derived from an EMBL/GenBank/DDBJ whole genome shotgun (WGS) entry which is preliminary data.</text>
</comment>
<dbReference type="InterPro" id="IPR025388">
    <property type="entry name" value="Alginate_export_dom"/>
</dbReference>
<proteinExistence type="predicted"/>
<evidence type="ECO:0000313" key="4">
    <source>
        <dbReference type="Proteomes" id="UP000321464"/>
    </source>
</evidence>
<name>A0A512AIL4_9SPHN</name>
<feature type="chain" id="PRO_5022226605" description="Alginate export domain-containing protein" evidence="1">
    <location>
        <begin position="25"/>
        <end position="461"/>
    </location>
</feature>
<organism evidence="3 4">
    <name type="scientific">Novosphingobium sediminis</name>
    <dbReference type="NCBI Taxonomy" id="707214"/>
    <lineage>
        <taxon>Bacteria</taxon>
        <taxon>Pseudomonadati</taxon>
        <taxon>Pseudomonadota</taxon>
        <taxon>Alphaproteobacteria</taxon>
        <taxon>Sphingomonadales</taxon>
        <taxon>Sphingomonadaceae</taxon>
        <taxon>Novosphingobium</taxon>
    </lineage>
</organism>
<dbReference type="Proteomes" id="UP000321464">
    <property type="component" value="Unassembled WGS sequence"/>
</dbReference>
<dbReference type="EMBL" id="BJYR01000009">
    <property type="protein sequence ID" value="GEN99526.1"/>
    <property type="molecule type" value="Genomic_DNA"/>
</dbReference>
<dbReference type="AlphaFoldDB" id="A0A512AIL4"/>
<keyword evidence="1" id="KW-0732">Signal</keyword>